<protein>
    <recommendedName>
        <fullName evidence="15">SH3 domain-containing protein</fullName>
    </recommendedName>
</protein>
<dbReference type="Pfam" id="PF00018">
    <property type="entry name" value="SH3_1"/>
    <property type="match status" value="1"/>
</dbReference>
<comment type="subcellular location">
    <subcellularLocation>
        <location evidence="1">Cell membrane</location>
        <topology evidence="1">Multi-pass membrane protein</topology>
    </subcellularLocation>
</comment>
<evidence type="ECO:0000259" key="12">
    <source>
        <dbReference type="PROSITE" id="PS51704"/>
    </source>
</evidence>
<evidence type="ECO:0000256" key="2">
    <source>
        <dbReference type="ARBA" id="ARBA00009739"/>
    </source>
</evidence>
<dbReference type="AlphaFoldDB" id="A0A9P6X984"/>
<evidence type="ECO:0000313" key="14">
    <source>
        <dbReference type="Proteomes" id="UP000716291"/>
    </source>
</evidence>
<gene>
    <name evidence="13" type="ORF">G6F64_006165</name>
</gene>
<evidence type="ECO:0000256" key="6">
    <source>
        <dbReference type="ARBA" id="ARBA00022989"/>
    </source>
</evidence>
<evidence type="ECO:0000256" key="8">
    <source>
        <dbReference type="ARBA" id="ARBA00023136"/>
    </source>
</evidence>
<dbReference type="Proteomes" id="UP000716291">
    <property type="component" value="Unassembled WGS sequence"/>
</dbReference>
<proteinExistence type="inferred from homology"/>
<evidence type="ECO:0000256" key="5">
    <source>
        <dbReference type="ARBA" id="ARBA00022692"/>
    </source>
</evidence>
<organism evidence="13 14">
    <name type="scientific">Rhizopus oryzae</name>
    <name type="common">Mucormycosis agent</name>
    <name type="synonym">Rhizopus arrhizus var. delemar</name>
    <dbReference type="NCBI Taxonomy" id="64495"/>
    <lineage>
        <taxon>Eukaryota</taxon>
        <taxon>Fungi</taxon>
        <taxon>Fungi incertae sedis</taxon>
        <taxon>Mucoromycota</taxon>
        <taxon>Mucoromycotina</taxon>
        <taxon>Mucoromycetes</taxon>
        <taxon>Mucorales</taxon>
        <taxon>Mucorineae</taxon>
        <taxon>Rhizopodaceae</taxon>
        <taxon>Rhizopus</taxon>
    </lineage>
</organism>
<dbReference type="Gene3D" id="2.30.30.40">
    <property type="entry name" value="SH3 Domains"/>
    <property type="match status" value="1"/>
</dbReference>
<evidence type="ECO:0000256" key="4">
    <source>
        <dbReference type="ARBA" id="ARBA00022475"/>
    </source>
</evidence>
<keyword evidence="5 10" id="KW-0812">Transmembrane</keyword>
<feature type="transmembrane region" description="Helical" evidence="10">
    <location>
        <begin position="335"/>
        <end position="354"/>
    </location>
</feature>
<dbReference type="EMBL" id="JAANQT010000802">
    <property type="protein sequence ID" value="KAG1308268.1"/>
    <property type="molecule type" value="Genomic_DNA"/>
</dbReference>
<dbReference type="Pfam" id="PF03009">
    <property type="entry name" value="GDPD"/>
    <property type="match status" value="1"/>
</dbReference>
<dbReference type="PRINTS" id="PR00452">
    <property type="entry name" value="SH3DOMAIN"/>
</dbReference>
<dbReference type="PANTHER" id="PTHR43805">
    <property type="entry name" value="GLYCEROPHOSPHORYL DIESTER PHOSPHODIESTERASE"/>
    <property type="match status" value="1"/>
</dbReference>
<keyword evidence="7" id="KW-0346">Stress response</keyword>
<keyword evidence="4" id="KW-1003">Cell membrane</keyword>
<evidence type="ECO:0000256" key="3">
    <source>
        <dbReference type="ARBA" id="ARBA00022443"/>
    </source>
</evidence>
<dbReference type="PANTHER" id="PTHR43805:SF1">
    <property type="entry name" value="GP-PDE DOMAIN-CONTAINING PROTEIN"/>
    <property type="match status" value="1"/>
</dbReference>
<evidence type="ECO:0000313" key="13">
    <source>
        <dbReference type="EMBL" id="KAG1308268.1"/>
    </source>
</evidence>
<dbReference type="InterPro" id="IPR017946">
    <property type="entry name" value="PLC-like_Pdiesterase_TIM-brl"/>
</dbReference>
<dbReference type="GO" id="GO:0008081">
    <property type="term" value="F:phosphoric diester hydrolase activity"/>
    <property type="evidence" value="ECO:0007669"/>
    <property type="project" value="InterPro"/>
</dbReference>
<feature type="domain" description="SH3" evidence="11">
    <location>
        <begin position="400"/>
        <end position="461"/>
    </location>
</feature>
<dbReference type="InterPro" id="IPR036028">
    <property type="entry name" value="SH3-like_dom_sf"/>
</dbReference>
<evidence type="ECO:0000256" key="10">
    <source>
        <dbReference type="SAM" id="Phobius"/>
    </source>
</evidence>
<keyword evidence="8 10" id="KW-0472">Membrane</keyword>
<evidence type="ECO:0000259" key="11">
    <source>
        <dbReference type="PROSITE" id="PS50002"/>
    </source>
</evidence>
<dbReference type="PROSITE" id="PS51704">
    <property type="entry name" value="GP_PDE"/>
    <property type="match status" value="1"/>
</dbReference>
<dbReference type="GO" id="GO:0005886">
    <property type="term" value="C:plasma membrane"/>
    <property type="evidence" value="ECO:0007669"/>
    <property type="project" value="UniProtKB-SubCell"/>
</dbReference>
<keyword evidence="14" id="KW-1185">Reference proteome</keyword>
<dbReference type="InterPro" id="IPR035522">
    <property type="entry name" value="Sho1_SH3"/>
</dbReference>
<keyword evidence="3 9" id="KW-0728">SH3 domain</keyword>
<feature type="transmembrane region" description="Helical" evidence="10">
    <location>
        <begin position="296"/>
        <end position="315"/>
    </location>
</feature>
<evidence type="ECO:0000256" key="9">
    <source>
        <dbReference type="PROSITE-ProRule" id="PRU00192"/>
    </source>
</evidence>
<dbReference type="CDD" id="cd11855">
    <property type="entry name" value="SH3_Sho1p"/>
    <property type="match status" value="1"/>
</dbReference>
<dbReference type="GO" id="GO:0006629">
    <property type="term" value="P:lipid metabolic process"/>
    <property type="evidence" value="ECO:0007669"/>
    <property type="project" value="InterPro"/>
</dbReference>
<reference evidence="13" key="1">
    <citation type="journal article" date="2020" name="Microb. Genom.">
        <title>Genetic diversity of clinical and environmental Mucorales isolates obtained from an investigation of mucormycosis cases among solid organ transplant recipients.</title>
        <authorList>
            <person name="Nguyen M.H."/>
            <person name="Kaul D."/>
            <person name="Muto C."/>
            <person name="Cheng S.J."/>
            <person name="Richter R.A."/>
            <person name="Bruno V.M."/>
            <person name="Liu G."/>
            <person name="Beyhan S."/>
            <person name="Sundermann A.J."/>
            <person name="Mounaud S."/>
            <person name="Pasculle A.W."/>
            <person name="Nierman W.C."/>
            <person name="Driscoll E."/>
            <person name="Cumbie R."/>
            <person name="Clancy C.J."/>
            <person name="Dupont C.L."/>
        </authorList>
    </citation>
    <scope>NUCLEOTIDE SEQUENCE</scope>
    <source>
        <strain evidence="13">GL11</strain>
    </source>
</reference>
<dbReference type="PROSITE" id="PS50002">
    <property type="entry name" value="SH3"/>
    <property type="match status" value="1"/>
</dbReference>
<evidence type="ECO:0008006" key="15">
    <source>
        <dbReference type="Google" id="ProtNLM"/>
    </source>
</evidence>
<sequence length="462" mass="52720">MPSESFKMHIPDVIAHRGFSAENPENTLISYENAIKAGTTALEMDIRLSKDNEIVMMHDTTLNRTTTGLGQVRDHDWHGDIDQLLTKAEPRQAIPRLNDVLDLITQPHISKSLYSIIDIKYDNPIEILDYLQNLLENYSKKHPDLIHRLIIGIWNVEFMKKAKELFPQYKLCFIGLSLSAARSHFLDTVDCLSLPFAALVDQDGQSFIEEVHMRKKQVFTWTINDPLQMKSCVLLQVDGVIGDSVTSLLEHIGWIIAFVGACMLKVLNGAWWVMMYELLIIVGQMVMILSGSVEHYRITMIALLTTSIPLLTIQIDYVLQYTNRSNIPKGPTNTYVVGYIVLVIVQYLWILIFGSSKSTFFGKLGQTNENSLMMENYSEKMIPAHIVFEQETTDKSQIIEYSERVQAIHTYQADPEDPNELSFEKGEILEVADKKGNWWQARKHDGTIGIIPSNYFIFASQQ</sequence>
<evidence type="ECO:0000256" key="1">
    <source>
        <dbReference type="ARBA" id="ARBA00004651"/>
    </source>
</evidence>
<name>A0A9P6X984_RHIOR</name>
<dbReference type="InterPro" id="IPR030395">
    <property type="entry name" value="GP_PDE_dom"/>
</dbReference>
<dbReference type="Gene3D" id="3.20.20.190">
    <property type="entry name" value="Phosphatidylinositol (PI) phosphodiesterase"/>
    <property type="match status" value="1"/>
</dbReference>
<comment type="similarity">
    <text evidence="2">Belongs to the SHO1 family.</text>
</comment>
<feature type="transmembrane region" description="Helical" evidence="10">
    <location>
        <begin position="269"/>
        <end position="289"/>
    </location>
</feature>
<dbReference type="SMART" id="SM00326">
    <property type="entry name" value="SH3"/>
    <property type="match status" value="1"/>
</dbReference>
<dbReference type="InterPro" id="IPR001452">
    <property type="entry name" value="SH3_domain"/>
</dbReference>
<comment type="caution">
    <text evidence="13">The sequence shown here is derived from an EMBL/GenBank/DDBJ whole genome shotgun (WGS) entry which is preliminary data.</text>
</comment>
<dbReference type="OrthoDB" id="1470350at2759"/>
<keyword evidence="6 10" id="KW-1133">Transmembrane helix</keyword>
<dbReference type="SUPFAM" id="SSF50044">
    <property type="entry name" value="SH3-domain"/>
    <property type="match status" value="1"/>
</dbReference>
<feature type="domain" description="GP-PDE" evidence="12">
    <location>
        <begin position="11"/>
        <end position="252"/>
    </location>
</feature>
<evidence type="ECO:0000256" key="7">
    <source>
        <dbReference type="ARBA" id="ARBA00023016"/>
    </source>
</evidence>
<accession>A0A9P6X984</accession>
<dbReference type="SUPFAM" id="SSF51695">
    <property type="entry name" value="PLC-like phosphodiesterases"/>
    <property type="match status" value="1"/>
</dbReference>